<sequence>MPNSKTSRAENTTLFAAALLVAIGGLVYELILGTTASYLIGDSITSFSLATGITLFGMGIGSLLVKYIHWRPSTSFAVNEIALGFIGGNSVLILHLAFTFTKLHWVAFSAISLVIGVLIGLEIPLLVKMFAAFGRKSSVELLSKVLAIDYFGALVASLVFPLLLLPQLGLMRSAYLVAALNIAVAVAILFRLKSSKRLLASSIAVAVALLGMFAGASYFEKAIDAEAYRDPVLVYEQSPYQKIVVTKYGEDLRLYLNRQLQFSSLDEVRYHETLAASALTSVKDPRNVLVLGGGDGLLARELLKYPGVRRVTVVDIDAKVTDLARNNRLLKEVNKGSLSDPRVKVVNADAFRFVDDAKGTYDAILIDLVDPSNERMAKLYSKQFYRNVSERLSPKGVMVTQATSSFFSPHAFHIVANTVRAGQSGYAVFPFSHNIPSFGEWGFVLSTKNPSALLKQPLAPGTSYQNKELLAFMIRTQPPKVPHTEVSTLLEPRIIDAYESDMRQWRYY</sequence>
<keyword evidence="4" id="KW-1003">Cell membrane</keyword>
<feature type="binding site" evidence="4">
    <location>
        <position position="271"/>
    </location>
    <ligand>
        <name>spermidine</name>
        <dbReference type="ChEBI" id="CHEBI:57834"/>
    </ligand>
</feature>
<dbReference type="CDD" id="cd02440">
    <property type="entry name" value="AdoMet_MTases"/>
    <property type="match status" value="1"/>
</dbReference>
<evidence type="ECO:0000256" key="3">
    <source>
        <dbReference type="ARBA" id="ARBA00023115"/>
    </source>
</evidence>
<dbReference type="NCBIfam" id="NF002956">
    <property type="entry name" value="PRK03612.1"/>
    <property type="match status" value="1"/>
</dbReference>
<dbReference type="PANTHER" id="PTHR43317:SF1">
    <property type="entry name" value="THERMOSPERMINE SYNTHASE ACAULIS5"/>
    <property type="match status" value="1"/>
</dbReference>
<evidence type="ECO:0000256" key="1">
    <source>
        <dbReference type="ARBA" id="ARBA00007867"/>
    </source>
</evidence>
<dbReference type="PROSITE" id="PS01330">
    <property type="entry name" value="PABS_1"/>
    <property type="match status" value="1"/>
</dbReference>
<dbReference type="EMBL" id="LVZK01000001">
    <property type="protein sequence ID" value="OAP85767.1"/>
    <property type="molecule type" value="Genomic_DNA"/>
</dbReference>
<keyword evidence="3 4" id="KW-0620">Polyamine biosynthesis</keyword>
<comment type="catalytic activity">
    <reaction evidence="4">
        <text>S-adenosyl 3-(methylsulfanyl)propylamine + putrescine = S-methyl-5'-thioadenosine + spermidine + H(+)</text>
        <dbReference type="Rhea" id="RHEA:12721"/>
        <dbReference type="ChEBI" id="CHEBI:15378"/>
        <dbReference type="ChEBI" id="CHEBI:17509"/>
        <dbReference type="ChEBI" id="CHEBI:57443"/>
        <dbReference type="ChEBI" id="CHEBI:57834"/>
        <dbReference type="ChEBI" id="CHEBI:326268"/>
        <dbReference type="EC" id="2.5.1.16"/>
    </reaction>
</comment>
<dbReference type="EC" id="2.5.1.16" evidence="4"/>
<feature type="binding site" evidence="4">
    <location>
        <position position="241"/>
    </location>
    <ligand>
        <name>S-methyl-5'-thioadenosine</name>
        <dbReference type="ChEBI" id="CHEBI:17509"/>
    </ligand>
</feature>
<keyword evidence="8" id="KW-1185">Reference proteome</keyword>
<comment type="caution">
    <text evidence="7">The sequence shown here is derived from an EMBL/GenBank/DDBJ whole genome shotgun (WGS) entry which is preliminary data.</text>
</comment>
<feature type="transmembrane region" description="Helical" evidence="4">
    <location>
        <begin position="199"/>
        <end position="219"/>
    </location>
</feature>
<organism evidence="7 8">
    <name type="scientific">Peptidiphaga gingivicola</name>
    <dbReference type="NCBI Taxonomy" id="2741497"/>
    <lineage>
        <taxon>Bacteria</taxon>
        <taxon>Bacillati</taxon>
        <taxon>Actinomycetota</taxon>
        <taxon>Actinomycetes</taxon>
        <taxon>Actinomycetales</taxon>
        <taxon>Actinomycetaceae</taxon>
        <taxon>Peptidiphaga</taxon>
    </lineage>
</organism>
<dbReference type="GO" id="GO:0008295">
    <property type="term" value="P:spermidine biosynthetic process"/>
    <property type="evidence" value="ECO:0007669"/>
    <property type="project" value="UniProtKB-UniRule"/>
</dbReference>
<feature type="transmembrane region" description="Helical" evidence="4">
    <location>
        <begin position="104"/>
        <end position="127"/>
    </location>
</feature>
<dbReference type="RefSeq" id="WP_064230745.1">
    <property type="nucleotide sequence ID" value="NZ_LVZK01000001.1"/>
</dbReference>
<comment type="subcellular location">
    <subcellularLocation>
        <location evidence="4">Cell membrane</location>
        <topology evidence="4">Multi-pass membrane protein</topology>
    </subcellularLocation>
</comment>
<protein>
    <recommendedName>
        <fullName evidence="4">Polyamine aminopropyltransferase</fullName>
    </recommendedName>
    <alternativeName>
        <fullName evidence="4">Putrescine aminopropyltransferase</fullName>
        <shortName evidence="4">PAPT</shortName>
    </alternativeName>
    <alternativeName>
        <fullName evidence="4">Spermidine synthase</fullName>
        <shortName evidence="4">SPDS</shortName>
        <shortName evidence="4">SPDSY</shortName>
        <ecNumber evidence="4">2.5.1.16</ecNumber>
    </alternativeName>
</protein>
<feature type="domain" description="PABS" evidence="6">
    <location>
        <begin position="216"/>
        <end position="448"/>
    </location>
</feature>
<comment type="pathway">
    <text evidence="4">Amine and polyamine biosynthesis; spermidine biosynthesis; spermidine from putrescine: step 1/1.</text>
</comment>
<evidence type="ECO:0000313" key="7">
    <source>
        <dbReference type="EMBL" id="OAP85767.1"/>
    </source>
</evidence>
<dbReference type="AlphaFoldDB" id="A0A179B216"/>
<feature type="binding site" evidence="4">
    <location>
        <position position="295"/>
    </location>
    <ligand>
        <name>spermidine</name>
        <dbReference type="ChEBI" id="CHEBI:57834"/>
    </ligand>
</feature>
<keyword evidence="4" id="KW-0812">Transmembrane</keyword>
<feature type="active site" description="Proton acceptor" evidence="4 5">
    <location>
        <position position="367"/>
    </location>
</feature>
<dbReference type="Pfam" id="PF01564">
    <property type="entry name" value="Spermine_synth"/>
    <property type="match status" value="1"/>
</dbReference>
<dbReference type="SUPFAM" id="SSF53335">
    <property type="entry name" value="S-adenosyl-L-methionine-dependent methyltransferases"/>
    <property type="match status" value="1"/>
</dbReference>
<dbReference type="HAMAP" id="MF_00198">
    <property type="entry name" value="Spermidine_synth"/>
    <property type="match status" value="1"/>
</dbReference>
<feature type="transmembrane region" description="Helical" evidence="4">
    <location>
        <begin position="148"/>
        <end position="168"/>
    </location>
</feature>
<dbReference type="OrthoDB" id="9793120at2"/>
<evidence type="ECO:0000256" key="4">
    <source>
        <dbReference type="HAMAP-Rule" id="MF_00198"/>
    </source>
</evidence>
<evidence type="ECO:0000256" key="5">
    <source>
        <dbReference type="PROSITE-ProRule" id="PRU00354"/>
    </source>
</evidence>
<comment type="similarity">
    <text evidence="1 4">Belongs to the spermidine/spermine synthase family.</text>
</comment>
<name>A0A179B216_9ACTO</name>
<feature type="binding site" evidence="4">
    <location>
        <position position="315"/>
    </location>
    <ligand>
        <name>S-methyl-5'-thioadenosine</name>
        <dbReference type="ChEBI" id="CHEBI:17509"/>
    </ligand>
</feature>
<dbReference type="NCBIfam" id="NF037959">
    <property type="entry name" value="MFS_SpdSyn"/>
    <property type="match status" value="1"/>
</dbReference>
<dbReference type="STRING" id="1823756.A4H34_00785"/>
<keyword evidence="4" id="KW-0745">Spermidine biosynthesis</keyword>
<keyword evidence="2 4" id="KW-0808">Transferase</keyword>
<dbReference type="Proteomes" id="UP000078368">
    <property type="component" value="Unassembled WGS sequence"/>
</dbReference>
<reference evidence="7 8" key="1">
    <citation type="submission" date="2016-04" db="EMBL/GenBank/DDBJ databases">
        <title>Peptidophaga gingivicola gen. nov., sp. nov., isolated from human subgingival plaque.</title>
        <authorList>
            <person name="Beall C.J."/>
            <person name="Mokrzan E.M."/>
            <person name="Griffen A.L."/>
            <person name="Leys E.J."/>
        </authorList>
    </citation>
    <scope>NUCLEOTIDE SEQUENCE [LARGE SCALE GENOMIC DNA]</scope>
    <source>
        <strain evidence="7 8">BA112</strain>
    </source>
</reference>
<dbReference type="InterPro" id="IPR030373">
    <property type="entry name" value="PABS_CS"/>
</dbReference>
<dbReference type="Gene3D" id="3.40.50.150">
    <property type="entry name" value="Vaccinia Virus protein VP39"/>
    <property type="match status" value="1"/>
</dbReference>
<comment type="caution">
    <text evidence="4">Lacks conserved residue(s) required for the propagation of feature annotation.</text>
</comment>
<feature type="transmembrane region" description="Helical" evidence="4">
    <location>
        <begin position="12"/>
        <end position="32"/>
    </location>
</feature>
<dbReference type="GO" id="GO:0004766">
    <property type="term" value="F:spermidine synthase activity"/>
    <property type="evidence" value="ECO:0007669"/>
    <property type="project" value="UniProtKB-UniRule"/>
</dbReference>
<keyword evidence="4" id="KW-1133">Transmembrane helix</keyword>
<feature type="transmembrane region" description="Helical" evidence="4">
    <location>
        <begin position="44"/>
        <end position="65"/>
    </location>
</feature>
<evidence type="ECO:0000313" key="8">
    <source>
        <dbReference type="Proteomes" id="UP000078368"/>
    </source>
</evidence>
<feature type="transmembrane region" description="Helical" evidence="4">
    <location>
        <begin position="174"/>
        <end position="192"/>
    </location>
</feature>
<evidence type="ECO:0000256" key="2">
    <source>
        <dbReference type="ARBA" id="ARBA00022679"/>
    </source>
</evidence>
<dbReference type="PANTHER" id="PTHR43317">
    <property type="entry name" value="THERMOSPERMINE SYNTHASE ACAULIS5"/>
    <property type="match status" value="1"/>
</dbReference>
<gene>
    <name evidence="4" type="primary">speE</name>
    <name evidence="7" type="ORF">A4H34_00785</name>
</gene>
<feature type="transmembrane region" description="Helical" evidence="4">
    <location>
        <begin position="77"/>
        <end position="98"/>
    </location>
</feature>
<dbReference type="InterPro" id="IPR030374">
    <property type="entry name" value="PABS"/>
</dbReference>
<dbReference type="InterPro" id="IPR029063">
    <property type="entry name" value="SAM-dependent_MTases_sf"/>
</dbReference>
<dbReference type="InterPro" id="IPR001045">
    <property type="entry name" value="Spermi_synthase"/>
</dbReference>
<evidence type="ECO:0000259" key="6">
    <source>
        <dbReference type="PROSITE" id="PS51006"/>
    </source>
</evidence>
<comment type="function">
    <text evidence="4">Catalyzes the irreversible transfer of a propylamine group from the amino donor S-adenosylmethioninamine (decarboxy-AdoMet) to putrescine (1,4-diaminobutane) to yield spermidine.</text>
</comment>
<keyword evidence="4" id="KW-0472">Membrane</keyword>
<comment type="subunit">
    <text evidence="4">Homodimer or homotetramer.</text>
</comment>
<dbReference type="UniPathway" id="UPA00248">
    <property type="reaction ID" value="UER00314"/>
</dbReference>
<feature type="binding site" evidence="4">
    <location>
        <begin position="349"/>
        <end position="350"/>
    </location>
    <ligand>
        <name>S-methyl-5'-thioadenosine</name>
        <dbReference type="ChEBI" id="CHEBI:17509"/>
    </ligand>
</feature>
<dbReference type="PROSITE" id="PS51006">
    <property type="entry name" value="PABS_2"/>
    <property type="match status" value="1"/>
</dbReference>
<dbReference type="GO" id="GO:0005886">
    <property type="term" value="C:plasma membrane"/>
    <property type="evidence" value="ECO:0007669"/>
    <property type="project" value="UniProtKB-SubCell"/>
</dbReference>
<accession>A0A179B216</accession>
<proteinExistence type="inferred from homology"/>
<dbReference type="GO" id="GO:0010487">
    <property type="term" value="F:thermospermine synthase activity"/>
    <property type="evidence" value="ECO:0007669"/>
    <property type="project" value="UniProtKB-ARBA"/>
</dbReference>